<keyword evidence="3" id="KW-1185">Reference proteome</keyword>
<accession>A0A1V8SFT1</accession>
<reference evidence="3" key="1">
    <citation type="submission" date="2017-03" db="EMBL/GenBank/DDBJ databases">
        <title>Genomes of endolithic fungi from Antarctica.</title>
        <authorList>
            <person name="Coleine C."/>
            <person name="Masonjones S."/>
            <person name="Stajich J.E."/>
        </authorList>
    </citation>
    <scope>NUCLEOTIDE SEQUENCE [LARGE SCALE GENOMIC DNA]</scope>
    <source>
        <strain evidence="3">CCFEE 5527</strain>
    </source>
</reference>
<comment type="caution">
    <text evidence="2">The sequence shown here is derived from an EMBL/GenBank/DDBJ whole genome shotgun (WGS) entry which is preliminary data.</text>
</comment>
<sequence>MLRESPGDWREYINLAHMVTQHLETIPLAQFGPLNEQTWMIASLQQLAILNMSDSTLAGVAMWCSRAWLGILVREQENLAALHGIGRLWLARAQPALTRVHRIDGSDSSSGSSSRPSVVSFTSSEDERQSLQATREAEARVGMPDYIEARGFLQPATEYLERAVASARSQNLLSGDLLSVTAESYMSLGNVSSPRVNEDYYRRAVRLLRAATLLPDYTLSRYLAGYLEEYGRLVE</sequence>
<protein>
    <submittedName>
        <fullName evidence="2">Uncharacterized protein</fullName>
    </submittedName>
</protein>
<organism evidence="2 3">
    <name type="scientific">Cryoendolithus antarcticus</name>
    <dbReference type="NCBI Taxonomy" id="1507870"/>
    <lineage>
        <taxon>Eukaryota</taxon>
        <taxon>Fungi</taxon>
        <taxon>Dikarya</taxon>
        <taxon>Ascomycota</taxon>
        <taxon>Pezizomycotina</taxon>
        <taxon>Dothideomycetes</taxon>
        <taxon>Dothideomycetidae</taxon>
        <taxon>Cladosporiales</taxon>
        <taxon>Cladosporiaceae</taxon>
        <taxon>Cryoendolithus</taxon>
    </lineage>
</organism>
<name>A0A1V8SFT1_9PEZI</name>
<gene>
    <name evidence="2" type="ORF">B0A48_16021</name>
</gene>
<dbReference type="InParanoid" id="A0A1V8SFT1"/>
<feature type="compositionally biased region" description="Low complexity" evidence="1">
    <location>
        <begin position="106"/>
        <end position="123"/>
    </location>
</feature>
<dbReference type="AlphaFoldDB" id="A0A1V8SFT1"/>
<feature type="compositionally biased region" description="Basic and acidic residues" evidence="1">
    <location>
        <begin position="125"/>
        <end position="136"/>
    </location>
</feature>
<dbReference type="EMBL" id="NAJO01000051">
    <property type="protein sequence ID" value="OQN97701.1"/>
    <property type="molecule type" value="Genomic_DNA"/>
</dbReference>
<dbReference type="Proteomes" id="UP000192596">
    <property type="component" value="Unassembled WGS sequence"/>
</dbReference>
<feature type="region of interest" description="Disordered" evidence="1">
    <location>
        <begin position="102"/>
        <end position="136"/>
    </location>
</feature>
<evidence type="ECO:0000313" key="3">
    <source>
        <dbReference type="Proteomes" id="UP000192596"/>
    </source>
</evidence>
<proteinExistence type="predicted"/>
<evidence type="ECO:0000313" key="2">
    <source>
        <dbReference type="EMBL" id="OQN97701.1"/>
    </source>
</evidence>
<evidence type="ECO:0000256" key="1">
    <source>
        <dbReference type="SAM" id="MobiDB-lite"/>
    </source>
</evidence>
<dbReference type="OrthoDB" id="5366687at2759"/>
<dbReference type="STRING" id="1507870.A0A1V8SFT1"/>